<evidence type="ECO:0000256" key="1">
    <source>
        <dbReference type="SAM" id="MobiDB-lite"/>
    </source>
</evidence>
<name>A0ABS8Z757_9PSEU</name>
<feature type="chain" id="PRO_5046978074" description="Small secreted hydrophilic protein" evidence="2">
    <location>
        <begin position="24"/>
        <end position="87"/>
    </location>
</feature>
<reference evidence="3 4" key="1">
    <citation type="submission" date="2021-12" db="EMBL/GenBank/DDBJ databases">
        <title>Genome sequence of Kibdelosporangium philippinense ATCC 49844.</title>
        <authorList>
            <person name="Fedorov E.A."/>
            <person name="Omeragic M."/>
            <person name="Shalygina K.F."/>
            <person name="Maclea K.S."/>
        </authorList>
    </citation>
    <scope>NUCLEOTIDE SEQUENCE [LARGE SCALE GENOMIC DNA]</scope>
    <source>
        <strain evidence="3 4">ATCC 49844</strain>
    </source>
</reference>
<evidence type="ECO:0000313" key="3">
    <source>
        <dbReference type="EMBL" id="MCE7002620.1"/>
    </source>
</evidence>
<comment type="caution">
    <text evidence="3">The sequence shown here is derived from an EMBL/GenBank/DDBJ whole genome shotgun (WGS) entry which is preliminary data.</text>
</comment>
<accession>A0ABS8Z757</accession>
<gene>
    <name evidence="3" type="ORF">LWC34_07210</name>
</gene>
<feature type="region of interest" description="Disordered" evidence="1">
    <location>
        <begin position="29"/>
        <end position="87"/>
    </location>
</feature>
<evidence type="ECO:0008006" key="5">
    <source>
        <dbReference type="Google" id="ProtNLM"/>
    </source>
</evidence>
<dbReference type="EMBL" id="JAJVCN010000001">
    <property type="protein sequence ID" value="MCE7002620.1"/>
    <property type="molecule type" value="Genomic_DNA"/>
</dbReference>
<dbReference type="Proteomes" id="UP001521150">
    <property type="component" value="Unassembled WGS sequence"/>
</dbReference>
<feature type="compositionally biased region" description="Low complexity" evidence="1">
    <location>
        <begin position="47"/>
        <end position="66"/>
    </location>
</feature>
<protein>
    <recommendedName>
        <fullName evidence="5">Small secreted hydrophilic protein</fullName>
    </recommendedName>
</protein>
<proteinExistence type="predicted"/>
<feature type="compositionally biased region" description="Acidic residues" evidence="1">
    <location>
        <begin position="73"/>
        <end position="87"/>
    </location>
</feature>
<sequence length="87" mass="8833">MARIKSIAAVIAVLLLPGLAALAGLTLAPDARPPQVNPVVRIGESNTPRPTAPTTAPPTTTTTTKSPQPPPPIDDDDDDDGDDDGDG</sequence>
<feature type="signal peptide" evidence="2">
    <location>
        <begin position="1"/>
        <end position="23"/>
    </location>
</feature>
<evidence type="ECO:0000256" key="2">
    <source>
        <dbReference type="SAM" id="SignalP"/>
    </source>
</evidence>
<organism evidence="3 4">
    <name type="scientific">Kibdelosporangium philippinense</name>
    <dbReference type="NCBI Taxonomy" id="211113"/>
    <lineage>
        <taxon>Bacteria</taxon>
        <taxon>Bacillati</taxon>
        <taxon>Actinomycetota</taxon>
        <taxon>Actinomycetes</taxon>
        <taxon>Pseudonocardiales</taxon>
        <taxon>Pseudonocardiaceae</taxon>
        <taxon>Kibdelosporangium</taxon>
    </lineage>
</organism>
<dbReference type="RefSeq" id="WP_233723929.1">
    <property type="nucleotide sequence ID" value="NZ_JAJVCN010000001.1"/>
</dbReference>
<keyword evidence="4" id="KW-1185">Reference proteome</keyword>
<evidence type="ECO:0000313" key="4">
    <source>
        <dbReference type="Proteomes" id="UP001521150"/>
    </source>
</evidence>
<keyword evidence="2" id="KW-0732">Signal</keyword>